<dbReference type="Proteomes" id="UP000320593">
    <property type="component" value="Unassembled WGS sequence"/>
</dbReference>
<organism evidence="1 2">
    <name type="scientific">Roseibium hamelinense</name>
    <dbReference type="NCBI Taxonomy" id="150831"/>
    <lineage>
        <taxon>Bacteria</taxon>
        <taxon>Pseudomonadati</taxon>
        <taxon>Pseudomonadota</taxon>
        <taxon>Alphaproteobacteria</taxon>
        <taxon>Hyphomicrobiales</taxon>
        <taxon>Stappiaceae</taxon>
        <taxon>Roseibium</taxon>
    </lineage>
</organism>
<accession>A0A562T0X3</accession>
<dbReference type="EMBL" id="VLLF01000005">
    <property type="protein sequence ID" value="TWI87221.1"/>
    <property type="molecule type" value="Genomic_DNA"/>
</dbReference>
<reference evidence="1 2" key="1">
    <citation type="submission" date="2019-07" db="EMBL/GenBank/DDBJ databases">
        <title>Genomic Encyclopedia of Archaeal and Bacterial Type Strains, Phase II (KMG-II): from individual species to whole genera.</title>
        <authorList>
            <person name="Goeker M."/>
        </authorList>
    </citation>
    <scope>NUCLEOTIDE SEQUENCE [LARGE SCALE GENOMIC DNA]</scope>
    <source>
        <strain evidence="1 2">ATCC BAA-252</strain>
    </source>
</reference>
<name>A0A562T0X3_9HYPH</name>
<protein>
    <recommendedName>
        <fullName evidence="3">CVNH domain-containing protein</fullName>
    </recommendedName>
</protein>
<gene>
    <name evidence="1" type="ORF">JM93_02461</name>
</gene>
<comment type="caution">
    <text evidence="1">The sequence shown here is derived from an EMBL/GenBank/DDBJ whole genome shotgun (WGS) entry which is preliminary data.</text>
</comment>
<sequence>MPAQSYFVTSGLWFVLLFTGTGHTGVYAAPLPEGPFFQTCTEVSVKGEWITAKCMPNETVKDDMGSWTPTRLDMSTCERIAGSVVLENDKGRLACKTKDPHAG</sequence>
<proteinExistence type="predicted"/>
<evidence type="ECO:0008006" key="3">
    <source>
        <dbReference type="Google" id="ProtNLM"/>
    </source>
</evidence>
<evidence type="ECO:0000313" key="1">
    <source>
        <dbReference type="EMBL" id="TWI87221.1"/>
    </source>
</evidence>
<dbReference type="AlphaFoldDB" id="A0A562T0X3"/>
<evidence type="ECO:0000313" key="2">
    <source>
        <dbReference type="Proteomes" id="UP000320593"/>
    </source>
</evidence>
<dbReference type="Gene3D" id="2.30.60.10">
    <property type="entry name" value="Cyanovirin-N"/>
    <property type="match status" value="1"/>
</dbReference>
<keyword evidence="2" id="KW-1185">Reference proteome</keyword>
<dbReference type="InterPro" id="IPR036673">
    <property type="entry name" value="Cyanovirin-N_sf"/>
</dbReference>